<keyword evidence="1" id="KW-0472">Membrane</keyword>
<evidence type="ECO:0000313" key="2">
    <source>
        <dbReference type="EMBL" id="UUT35380.1"/>
    </source>
</evidence>
<sequence>MTTLIWPTQVAAPQAGIGQRTRSAAGILCAIGYFCSSFIESVVSTVDGDASPSAQLAHIQANLPGIRTQVLFEFLTPLFLLGLAFALISALRHRGVWLASLGAMLAAIGAVAGAGGAAVHLVCLTLITTGAPDAAATSILSAQLPDALFFGLFATPSHCWSSRRRRGVPG</sequence>
<feature type="transmembrane region" description="Helical" evidence="1">
    <location>
        <begin position="134"/>
        <end position="155"/>
    </location>
</feature>
<accession>A0ABY5NJN6</accession>
<reference evidence="2" key="1">
    <citation type="submission" date="2022-01" db="EMBL/GenBank/DDBJ databases">
        <title>Microbacterium eymi and Microbacterium rhizovicinus sp. nov., isolated from the rhizospheric soil of Elymus tsukushiensis, a plant native to the Dokdo Islands, Republic of Korea.</title>
        <authorList>
            <person name="Hwang Y.J."/>
        </authorList>
    </citation>
    <scope>NUCLEOTIDE SEQUENCE</scope>
    <source>
        <strain evidence="2">KUDC0405</strain>
    </source>
</reference>
<proteinExistence type="predicted"/>
<evidence type="ECO:0000256" key="1">
    <source>
        <dbReference type="SAM" id="Phobius"/>
    </source>
</evidence>
<organism evidence="2 3">
    <name type="scientific">Microbacterium elymi</name>
    <dbReference type="NCBI Taxonomy" id="2909587"/>
    <lineage>
        <taxon>Bacteria</taxon>
        <taxon>Bacillati</taxon>
        <taxon>Actinomycetota</taxon>
        <taxon>Actinomycetes</taxon>
        <taxon>Micrococcales</taxon>
        <taxon>Microbacteriaceae</taxon>
        <taxon>Microbacterium</taxon>
    </lineage>
</organism>
<keyword evidence="3" id="KW-1185">Reference proteome</keyword>
<evidence type="ECO:0008006" key="4">
    <source>
        <dbReference type="Google" id="ProtNLM"/>
    </source>
</evidence>
<dbReference type="EMBL" id="CP091139">
    <property type="protein sequence ID" value="UUT35380.1"/>
    <property type="molecule type" value="Genomic_DNA"/>
</dbReference>
<dbReference type="RefSeq" id="WP_259611966.1">
    <property type="nucleotide sequence ID" value="NZ_CP091139.2"/>
</dbReference>
<evidence type="ECO:0000313" key="3">
    <source>
        <dbReference type="Proteomes" id="UP001054811"/>
    </source>
</evidence>
<name>A0ABY5NJN6_9MICO</name>
<feature type="transmembrane region" description="Helical" evidence="1">
    <location>
        <begin position="70"/>
        <end position="91"/>
    </location>
</feature>
<keyword evidence="1" id="KW-1133">Transmembrane helix</keyword>
<dbReference type="Proteomes" id="UP001054811">
    <property type="component" value="Chromosome"/>
</dbReference>
<keyword evidence="1" id="KW-0812">Transmembrane</keyword>
<protein>
    <recommendedName>
        <fullName evidence="4">DUF4386 family protein</fullName>
    </recommendedName>
</protein>
<gene>
    <name evidence="2" type="ORF">L2X98_18335</name>
</gene>
<feature type="transmembrane region" description="Helical" evidence="1">
    <location>
        <begin position="103"/>
        <end position="128"/>
    </location>
</feature>